<keyword evidence="3" id="KW-1185">Reference proteome</keyword>
<dbReference type="AlphaFoldDB" id="A0A256FQX7"/>
<gene>
    <name evidence="2" type="ORF">CEV33_3965</name>
</gene>
<dbReference type="CDD" id="cd00093">
    <property type="entry name" value="HTH_XRE"/>
    <property type="match status" value="1"/>
</dbReference>
<evidence type="ECO:0000313" key="3">
    <source>
        <dbReference type="Proteomes" id="UP000216478"/>
    </source>
</evidence>
<name>A0A256FQX7_9HYPH</name>
<dbReference type="SUPFAM" id="SSF47413">
    <property type="entry name" value="lambda repressor-like DNA-binding domains"/>
    <property type="match status" value="1"/>
</dbReference>
<dbReference type="InterPro" id="IPR039554">
    <property type="entry name" value="HigA2-like_HTH"/>
</dbReference>
<feature type="domain" description="HTH cro/C1-type" evidence="1">
    <location>
        <begin position="52"/>
        <end position="107"/>
    </location>
</feature>
<accession>A0A256FQX7</accession>
<evidence type="ECO:0000259" key="1">
    <source>
        <dbReference type="PROSITE" id="PS50943"/>
    </source>
</evidence>
<dbReference type="GO" id="GO:0003677">
    <property type="term" value="F:DNA binding"/>
    <property type="evidence" value="ECO:0007669"/>
    <property type="project" value="InterPro"/>
</dbReference>
<dbReference type="PROSITE" id="PS50943">
    <property type="entry name" value="HTH_CROC1"/>
    <property type="match status" value="1"/>
</dbReference>
<dbReference type="Proteomes" id="UP000216478">
    <property type="component" value="Unassembled WGS sequence"/>
</dbReference>
<protein>
    <submittedName>
        <fullName evidence="2">Helix-turn-helix family protein</fullName>
    </submittedName>
</protein>
<dbReference type="Pfam" id="PF13744">
    <property type="entry name" value="HTH_37"/>
    <property type="match status" value="1"/>
</dbReference>
<dbReference type="InterPro" id="IPR001387">
    <property type="entry name" value="Cro/C1-type_HTH"/>
</dbReference>
<dbReference type="InterPro" id="IPR010982">
    <property type="entry name" value="Lambda_DNA-bd_dom_sf"/>
</dbReference>
<evidence type="ECO:0000313" key="2">
    <source>
        <dbReference type="EMBL" id="OYR16841.1"/>
    </source>
</evidence>
<dbReference type="SMART" id="SM00530">
    <property type="entry name" value="HTH_XRE"/>
    <property type="match status" value="1"/>
</dbReference>
<dbReference type="EMBL" id="NNRL01000148">
    <property type="protein sequence ID" value="OYR16841.1"/>
    <property type="molecule type" value="Genomic_DNA"/>
</dbReference>
<dbReference type="Gene3D" id="1.10.260.40">
    <property type="entry name" value="lambda repressor-like DNA-binding domains"/>
    <property type="match status" value="1"/>
</dbReference>
<reference evidence="2 3" key="1">
    <citation type="submission" date="2017-07" db="EMBL/GenBank/DDBJ databases">
        <title>Phylogenetic study on the rhizospheric bacterium Ochrobactrum sp. A44.</title>
        <authorList>
            <person name="Krzyzanowska D.M."/>
            <person name="Ossowicki A."/>
            <person name="Rajewska M."/>
            <person name="Maciag T."/>
            <person name="Kaczynski Z."/>
            <person name="Czerwicka M."/>
            <person name="Jafra S."/>
        </authorList>
    </citation>
    <scope>NUCLEOTIDE SEQUENCE [LARGE SCALE GENOMIC DNA]</scope>
    <source>
        <strain evidence="2 3">OgA9a</strain>
    </source>
</reference>
<comment type="caution">
    <text evidence="2">The sequence shown here is derived from an EMBL/GenBank/DDBJ whole genome shotgun (WGS) entry which is preliminary data.</text>
</comment>
<sequence>MVSQHIYTENSIVIEMRKMTEKLEYTNIFESITEDASLAADLQFRSDLLMTLIDLFDDKGWKQTQIAEALDIPQPRVSELLRGKINLFSSDRLIGYLAKLGYRLRPLMTADHKVICEVEMEAA</sequence>
<proteinExistence type="predicted"/>
<organism evidence="2 3">
    <name type="scientific">Brucella grignonensis</name>
    <dbReference type="NCBI Taxonomy" id="94627"/>
    <lineage>
        <taxon>Bacteria</taxon>
        <taxon>Pseudomonadati</taxon>
        <taxon>Pseudomonadota</taxon>
        <taxon>Alphaproteobacteria</taxon>
        <taxon>Hyphomicrobiales</taxon>
        <taxon>Brucellaceae</taxon>
        <taxon>Brucella/Ochrobactrum group</taxon>
        <taxon>Brucella</taxon>
    </lineage>
</organism>